<dbReference type="GO" id="GO:0006352">
    <property type="term" value="P:DNA-templated transcription initiation"/>
    <property type="evidence" value="ECO:0007669"/>
    <property type="project" value="InterPro"/>
</dbReference>
<feature type="domain" description="RNA polymerase sigma factor 70 region 4 type 2" evidence="7">
    <location>
        <begin position="118"/>
        <end position="170"/>
    </location>
</feature>
<dbReference type="SUPFAM" id="SSF88659">
    <property type="entry name" value="Sigma3 and sigma4 domains of RNA polymerase sigma factors"/>
    <property type="match status" value="1"/>
</dbReference>
<keyword evidence="2" id="KW-0805">Transcription regulation</keyword>
<dbReference type="SUPFAM" id="SSF88946">
    <property type="entry name" value="Sigma2 domain of RNA polymerase sigma factors"/>
    <property type="match status" value="1"/>
</dbReference>
<keyword evidence="4" id="KW-0238">DNA-binding</keyword>
<comment type="caution">
    <text evidence="8">The sequence shown here is derived from an EMBL/GenBank/DDBJ whole genome shotgun (WGS) entry which is preliminary data.</text>
</comment>
<dbReference type="EMBL" id="JAFREP010000003">
    <property type="protein sequence ID" value="MBO1317667.1"/>
    <property type="molecule type" value="Genomic_DNA"/>
</dbReference>
<dbReference type="PANTHER" id="PTHR43133:SF8">
    <property type="entry name" value="RNA POLYMERASE SIGMA FACTOR HI_1459-RELATED"/>
    <property type="match status" value="1"/>
</dbReference>
<dbReference type="Gene3D" id="1.10.10.10">
    <property type="entry name" value="Winged helix-like DNA-binding domain superfamily/Winged helix DNA-binding domain"/>
    <property type="match status" value="1"/>
</dbReference>
<dbReference type="NCBIfam" id="TIGR02937">
    <property type="entry name" value="sigma70-ECF"/>
    <property type="match status" value="1"/>
</dbReference>
<evidence type="ECO:0000256" key="4">
    <source>
        <dbReference type="ARBA" id="ARBA00023125"/>
    </source>
</evidence>
<dbReference type="Pfam" id="PF04542">
    <property type="entry name" value="Sigma70_r2"/>
    <property type="match status" value="1"/>
</dbReference>
<dbReference type="InterPro" id="IPR007627">
    <property type="entry name" value="RNA_pol_sigma70_r2"/>
</dbReference>
<sequence>MEIQDEQLVQLVRSGSLDAFDQLMRRYQRTVHQIACSVSGDYEHGLDISQSVFLKAYQKLDTLADPARFKTWLIRMTYHESIDWLRRKREGEFFDESQHVDHGASDGESALEQQLRQEQISQLLGRLHPKHRLAVVLKYFEGCSIRDIAGTLECSEPVVKNMLYRSLKRMATHAG</sequence>
<organism evidence="8 9">
    <name type="scientific">Acanthopleuribacter pedis</name>
    <dbReference type="NCBI Taxonomy" id="442870"/>
    <lineage>
        <taxon>Bacteria</taxon>
        <taxon>Pseudomonadati</taxon>
        <taxon>Acidobacteriota</taxon>
        <taxon>Holophagae</taxon>
        <taxon>Acanthopleuribacterales</taxon>
        <taxon>Acanthopleuribacteraceae</taxon>
        <taxon>Acanthopleuribacter</taxon>
    </lineage>
</organism>
<keyword evidence="5" id="KW-0804">Transcription</keyword>
<dbReference type="InterPro" id="IPR014284">
    <property type="entry name" value="RNA_pol_sigma-70_dom"/>
</dbReference>
<keyword evidence="3" id="KW-0731">Sigma factor</keyword>
<evidence type="ECO:0000259" key="7">
    <source>
        <dbReference type="Pfam" id="PF08281"/>
    </source>
</evidence>
<accession>A0A8J7Q421</accession>
<dbReference type="GO" id="GO:0016987">
    <property type="term" value="F:sigma factor activity"/>
    <property type="evidence" value="ECO:0007669"/>
    <property type="project" value="UniProtKB-KW"/>
</dbReference>
<evidence type="ECO:0000256" key="5">
    <source>
        <dbReference type="ARBA" id="ARBA00023163"/>
    </source>
</evidence>
<protein>
    <submittedName>
        <fullName evidence="8">Sigma-70 family RNA polymerase sigma factor</fullName>
    </submittedName>
</protein>
<keyword evidence="9" id="KW-1185">Reference proteome</keyword>
<dbReference type="PANTHER" id="PTHR43133">
    <property type="entry name" value="RNA POLYMERASE ECF-TYPE SIGMA FACTO"/>
    <property type="match status" value="1"/>
</dbReference>
<evidence type="ECO:0000313" key="9">
    <source>
        <dbReference type="Proteomes" id="UP000664417"/>
    </source>
</evidence>
<evidence type="ECO:0000313" key="8">
    <source>
        <dbReference type="EMBL" id="MBO1317667.1"/>
    </source>
</evidence>
<dbReference type="InterPro" id="IPR013325">
    <property type="entry name" value="RNA_pol_sigma_r2"/>
</dbReference>
<dbReference type="AlphaFoldDB" id="A0A8J7Q421"/>
<dbReference type="InterPro" id="IPR013249">
    <property type="entry name" value="RNA_pol_sigma70_r4_t2"/>
</dbReference>
<dbReference type="GO" id="GO:0003677">
    <property type="term" value="F:DNA binding"/>
    <property type="evidence" value="ECO:0007669"/>
    <property type="project" value="UniProtKB-KW"/>
</dbReference>
<evidence type="ECO:0000256" key="3">
    <source>
        <dbReference type="ARBA" id="ARBA00023082"/>
    </source>
</evidence>
<dbReference type="InterPro" id="IPR036388">
    <property type="entry name" value="WH-like_DNA-bd_sf"/>
</dbReference>
<comment type="similarity">
    <text evidence="1">Belongs to the sigma-70 factor family. ECF subfamily.</text>
</comment>
<reference evidence="8" key="1">
    <citation type="submission" date="2021-03" db="EMBL/GenBank/DDBJ databases">
        <authorList>
            <person name="Wang G."/>
        </authorList>
    </citation>
    <scope>NUCLEOTIDE SEQUENCE</scope>
    <source>
        <strain evidence="8">KCTC 12899</strain>
    </source>
</reference>
<evidence type="ECO:0000259" key="6">
    <source>
        <dbReference type="Pfam" id="PF04542"/>
    </source>
</evidence>
<feature type="domain" description="RNA polymerase sigma-70 region 2" evidence="6">
    <location>
        <begin position="23"/>
        <end position="89"/>
    </location>
</feature>
<dbReference type="RefSeq" id="WP_207857042.1">
    <property type="nucleotide sequence ID" value="NZ_JAFREP010000003.1"/>
</dbReference>
<dbReference type="Proteomes" id="UP000664417">
    <property type="component" value="Unassembled WGS sequence"/>
</dbReference>
<evidence type="ECO:0000256" key="2">
    <source>
        <dbReference type="ARBA" id="ARBA00023015"/>
    </source>
</evidence>
<gene>
    <name evidence="8" type="ORF">J3U88_04275</name>
</gene>
<dbReference type="InterPro" id="IPR039425">
    <property type="entry name" value="RNA_pol_sigma-70-like"/>
</dbReference>
<evidence type="ECO:0000256" key="1">
    <source>
        <dbReference type="ARBA" id="ARBA00010641"/>
    </source>
</evidence>
<dbReference type="Gene3D" id="1.10.1740.10">
    <property type="match status" value="1"/>
</dbReference>
<dbReference type="Pfam" id="PF08281">
    <property type="entry name" value="Sigma70_r4_2"/>
    <property type="match status" value="1"/>
</dbReference>
<dbReference type="InterPro" id="IPR013324">
    <property type="entry name" value="RNA_pol_sigma_r3/r4-like"/>
</dbReference>
<name>A0A8J7Q421_9BACT</name>
<proteinExistence type="inferred from homology"/>